<reference evidence="1 2" key="1">
    <citation type="submission" date="2019-11" db="EMBL/GenBank/DDBJ databases">
        <title>Identification of a novel strain.</title>
        <authorList>
            <person name="Xu Q."/>
            <person name="Wang G."/>
        </authorList>
    </citation>
    <scope>NUCLEOTIDE SEQUENCE [LARGE SCALE GENOMIC DNA]</scope>
    <source>
        <strain evidence="2">xq</strain>
    </source>
</reference>
<gene>
    <name evidence="1" type="ORF">GIW81_08205</name>
</gene>
<organism evidence="1 2">
    <name type="scientific">Hyphomicrobium album</name>
    <dbReference type="NCBI Taxonomy" id="2665159"/>
    <lineage>
        <taxon>Bacteria</taxon>
        <taxon>Pseudomonadati</taxon>
        <taxon>Pseudomonadota</taxon>
        <taxon>Alphaproteobacteria</taxon>
        <taxon>Hyphomicrobiales</taxon>
        <taxon>Hyphomicrobiaceae</taxon>
        <taxon>Hyphomicrobium</taxon>
    </lineage>
</organism>
<dbReference type="Proteomes" id="UP000440694">
    <property type="component" value="Unassembled WGS sequence"/>
</dbReference>
<proteinExistence type="predicted"/>
<dbReference type="RefSeq" id="WP_154738757.1">
    <property type="nucleotide sequence ID" value="NZ_WMBQ01000001.1"/>
</dbReference>
<accession>A0A6I3KKP9</accession>
<dbReference type="EMBL" id="WMBQ01000001">
    <property type="protein sequence ID" value="MTD94317.1"/>
    <property type="molecule type" value="Genomic_DNA"/>
</dbReference>
<evidence type="ECO:0000313" key="2">
    <source>
        <dbReference type="Proteomes" id="UP000440694"/>
    </source>
</evidence>
<sequence length="93" mass="10571">MSQDPIVDTRNKLDDLGQRIHAARSSLGARGEISDEAERDWKMMVEKHSDIRRKLDARPDHPAGVVEGIDFDADILRTSLEKWVAKVEGKFDK</sequence>
<evidence type="ECO:0000313" key="1">
    <source>
        <dbReference type="EMBL" id="MTD94317.1"/>
    </source>
</evidence>
<comment type="caution">
    <text evidence="1">The sequence shown here is derived from an EMBL/GenBank/DDBJ whole genome shotgun (WGS) entry which is preliminary data.</text>
</comment>
<dbReference type="AlphaFoldDB" id="A0A6I3KKP9"/>
<name>A0A6I3KKP9_9HYPH</name>
<keyword evidence="2" id="KW-1185">Reference proteome</keyword>
<protein>
    <submittedName>
        <fullName evidence="1">Uncharacterized protein</fullName>
    </submittedName>
</protein>